<dbReference type="Proteomes" id="UP000204551">
    <property type="component" value="Chromosome"/>
</dbReference>
<evidence type="ECO:0000313" key="1">
    <source>
        <dbReference type="EMBL" id="ASO06037.1"/>
    </source>
</evidence>
<reference evidence="1" key="1">
    <citation type="submission" date="2017-07" db="EMBL/GenBank/DDBJ databases">
        <title>Genome Sequence of Arenibacter algicola Strain SMS7 Isolated from a culture of the Diatom Skeletonema marinoi.</title>
        <authorList>
            <person name="Topel M."/>
            <person name="Pinder M.I.M."/>
            <person name="Johansson O.N."/>
            <person name="Kourtchenko O."/>
            <person name="Godhe A."/>
            <person name="Clarke A.K."/>
        </authorList>
    </citation>
    <scope>NUCLEOTIDE SEQUENCE [LARGE SCALE GENOMIC DNA]</scope>
    <source>
        <strain evidence="1">SMS7</strain>
    </source>
</reference>
<proteinExistence type="predicted"/>
<dbReference type="AlphaFoldDB" id="A0A221UXE5"/>
<gene>
    <name evidence="1" type="ORF">AREALGSMS7_02594</name>
</gene>
<name>A0A221UXE5_9FLAO</name>
<dbReference type="EMBL" id="CP022515">
    <property type="protein sequence ID" value="ASO06037.1"/>
    <property type="molecule type" value="Genomic_DNA"/>
</dbReference>
<dbReference type="KEGG" id="aalg:AREALGSMS7_02594"/>
<organism evidence="1">
    <name type="scientific">Arenibacter algicola</name>
    <dbReference type="NCBI Taxonomy" id="616991"/>
    <lineage>
        <taxon>Bacteria</taxon>
        <taxon>Pseudomonadati</taxon>
        <taxon>Bacteroidota</taxon>
        <taxon>Flavobacteriia</taxon>
        <taxon>Flavobacteriales</taxon>
        <taxon>Flavobacteriaceae</taxon>
        <taxon>Arenibacter</taxon>
    </lineage>
</organism>
<protein>
    <submittedName>
        <fullName evidence="1">Uncharacterized protein</fullName>
    </submittedName>
</protein>
<sequence length="38" mass="4335">MTEPMPTLKVIHIAKSLKNQPHNPKLVNKYAFTSAEKE</sequence>
<accession>A0A221UXE5</accession>